<dbReference type="Pfam" id="PF13687">
    <property type="entry name" value="DUF4153"/>
    <property type="match status" value="1"/>
</dbReference>
<dbReference type="InterPro" id="IPR025291">
    <property type="entry name" value="DUF4153"/>
</dbReference>
<sequence>MPRPAPYSFLFKPAAAAGLVGLADLMLFDHEIGWTLGLAALAFPLTALALQPALGRNRLALAALLAACAFALVQVERPTLVGLLLFWTCLCVAVLAPRAGRADDVWRWAQRLAFLGICSPLAPWLDLVRLEKARKRAGPRRRIRDVLLVLILPIVGGAMFLSLFAAANPLIESAVENLRLPEIDAPRALFWILGLIAAWAILRPRTRRKWLPLPEGLGTLPGVSAASVTLSLLVFNALFALQNGLDLAFLWSGAPLPAGVTLAEYAHRGAYPLIATALLAGLFVLVALQPGSPTAEAPLIRRLVVLWIVQNIFLVASTALRTLDYIEAYSLTRLRIAALIWMGLVALGLALICWRLMRGKSAAWLIGTNAAALGAVLAACSLVDLGAVAAHWNVRHAREVGGRGTALDVCYLRGLGPAALVSLAELERRPLPAGLADRIAWARDEAFEALARDQSSWRAWTFRGARRLTRTEALVAQTSPRSPLPGPRDCDGRLLPDRVPAAPAAPQPLTSQPRP</sequence>
<feature type="transmembrane region" description="Helical" evidence="2">
    <location>
        <begin position="304"/>
        <end position="324"/>
    </location>
</feature>
<dbReference type="Proteomes" id="UP001597237">
    <property type="component" value="Unassembled WGS sequence"/>
</dbReference>
<evidence type="ECO:0000256" key="1">
    <source>
        <dbReference type="SAM" id="MobiDB-lite"/>
    </source>
</evidence>
<evidence type="ECO:0000313" key="3">
    <source>
        <dbReference type="EMBL" id="MFD1784280.1"/>
    </source>
</evidence>
<feature type="transmembrane region" description="Helical" evidence="2">
    <location>
        <begin position="80"/>
        <end position="96"/>
    </location>
</feature>
<protein>
    <submittedName>
        <fullName evidence="3">DUF4153 domain-containing protein</fullName>
    </submittedName>
</protein>
<proteinExistence type="predicted"/>
<evidence type="ECO:0000256" key="2">
    <source>
        <dbReference type="SAM" id="Phobius"/>
    </source>
</evidence>
<feature type="transmembrane region" description="Helical" evidence="2">
    <location>
        <begin position="363"/>
        <end position="388"/>
    </location>
</feature>
<feature type="transmembrane region" description="Helical" evidence="2">
    <location>
        <begin position="146"/>
        <end position="165"/>
    </location>
</feature>
<gene>
    <name evidence="3" type="ORF">ACFSC0_12815</name>
</gene>
<feature type="region of interest" description="Disordered" evidence="1">
    <location>
        <begin position="475"/>
        <end position="515"/>
    </location>
</feature>
<feature type="transmembrane region" description="Helical" evidence="2">
    <location>
        <begin position="273"/>
        <end position="292"/>
    </location>
</feature>
<dbReference type="EMBL" id="JBHUEY010000001">
    <property type="protein sequence ID" value="MFD1784280.1"/>
    <property type="molecule type" value="Genomic_DNA"/>
</dbReference>
<accession>A0ABW4N6L5</accession>
<feature type="transmembrane region" description="Helical" evidence="2">
    <location>
        <begin position="185"/>
        <end position="202"/>
    </location>
</feature>
<evidence type="ECO:0000313" key="4">
    <source>
        <dbReference type="Proteomes" id="UP001597237"/>
    </source>
</evidence>
<feature type="transmembrane region" description="Helical" evidence="2">
    <location>
        <begin position="56"/>
        <end position="73"/>
    </location>
</feature>
<organism evidence="3 4">
    <name type="scientific">Phenylobacterium terrae</name>
    <dbReference type="NCBI Taxonomy" id="2665495"/>
    <lineage>
        <taxon>Bacteria</taxon>
        <taxon>Pseudomonadati</taxon>
        <taxon>Pseudomonadota</taxon>
        <taxon>Alphaproteobacteria</taxon>
        <taxon>Caulobacterales</taxon>
        <taxon>Caulobacteraceae</taxon>
        <taxon>Phenylobacterium</taxon>
    </lineage>
</organism>
<keyword evidence="2" id="KW-1133">Transmembrane helix</keyword>
<dbReference type="RefSeq" id="WP_377283768.1">
    <property type="nucleotide sequence ID" value="NZ_JBHRSI010000009.1"/>
</dbReference>
<feature type="transmembrane region" description="Helical" evidence="2">
    <location>
        <begin position="32"/>
        <end position="50"/>
    </location>
</feature>
<reference evidence="4" key="1">
    <citation type="journal article" date="2019" name="Int. J. Syst. Evol. Microbiol.">
        <title>The Global Catalogue of Microorganisms (GCM) 10K type strain sequencing project: providing services to taxonomists for standard genome sequencing and annotation.</title>
        <authorList>
            <consortium name="The Broad Institute Genomics Platform"/>
            <consortium name="The Broad Institute Genome Sequencing Center for Infectious Disease"/>
            <person name="Wu L."/>
            <person name="Ma J."/>
        </authorList>
    </citation>
    <scope>NUCLEOTIDE SEQUENCE [LARGE SCALE GENOMIC DNA]</scope>
    <source>
        <strain evidence="4">DFY28</strain>
    </source>
</reference>
<feature type="transmembrane region" description="Helical" evidence="2">
    <location>
        <begin position="336"/>
        <end position="357"/>
    </location>
</feature>
<name>A0ABW4N6L5_9CAUL</name>
<comment type="caution">
    <text evidence="3">The sequence shown here is derived from an EMBL/GenBank/DDBJ whole genome shotgun (WGS) entry which is preliminary data.</text>
</comment>
<keyword evidence="2" id="KW-0472">Membrane</keyword>
<keyword evidence="4" id="KW-1185">Reference proteome</keyword>
<keyword evidence="2" id="KW-0812">Transmembrane</keyword>